<comment type="caution">
    <text evidence="1">The sequence shown here is derived from an EMBL/GenBank/DDBJ whole genome shotgun (WGS) entry which is preliminary data.</text>
</comment>
<reference evidence="2" key="1">
    <citation type="journal article" date="2019" name="Curr. Biol.">
        <title>Genome Sequence of Striga asiatica Provides Insight into the Evolution of Plant Parasitism.</title>
        <authorList>
            <person name="Yoshida S."/>
            <person name="Kim S."/>
            <person name="Wafula E.K."/>
            <person name="Tanskanen J."/>
            <person name="Kim Y.M."/>
            <person name="Honaas L."/>
            <person name="Yang Z."/>
            <person name="Spallek T."/>
            <person name="Conn C.E."/>
            <person name="Ichihashi Y."/>
            <person name="Cheong K."/>
            <person name="Cui S."/>
            <person name="Der J.P."/>
            <person name="Gundlach H."/>
            <person name="Jiao Y."/>
            <person name="Hori C."/>
            <person name="Ishida J.K."/>
            <person name="Kasahara H."/>
            <person name="Kiba T."/>
            <person name="Kim M.S."/>
            <person name="Koo N."/>
            <person name="Laohavisit A."/>
            <person name="Lee Y.H."/>
            <person name="Lumba S."/>
            <person name="McCourt P."/>
            <person name="Mortimer J.C."/>
            <person name="Mutuku J.M."/>
            <person name="Nomura T."/>
            <person name="Sasaki-Sekimoto Y."/>
            <person name="Seto Y."/>
            <person name="Wang Y."/>
            <person name="Wakatake T."/>
            <person name="Sakakibara H."/>
            <person name="Demura T."/>
            <person name="Yamaguchi S."/>
            <person name="Yoneyama K."/>
            <person name="Manabe R.I."/>
            <person name="Nelson D.C."/>
            <person name="Schulman A.H."/>
            <person name="Timko M.P."/>
            <person name="dePamphilis C.W."/>
            <person name="Choi D."/>
            <person name="Shirasu K."/>
        </authorList>
    </citation>
    <scope>NUCLEOTIDE SEQUENCE [LARGE SCALE GENOMIC DNA]</scope>
    <source>
        <strain evidence="2">cv. UVA1</strain>
    </source>
</reference>
<proteinExistence type="predicted"/>
<evidence type="ECO:0000313" key="2">
    <source>
        <dbReference type="Proteomes" id="UP000325081"/>
    </source>
</evidence>
<accession>A0A5A7P9T0</accession>
<keyword evidence="2" id="KW-1185">Reference proteome</keyword>
<sequence length="110" mass="12661">MKKVKMDMGRQIEEIRMDMELKRTQMILMSCLMIEFLQTFMRLYPTCFPLPTPCSILGNESSRNGTSTSNSTSSEISCSHRNLLLLRKLYCLCWKICPVMVVLNLEGTSI</sequence>
<protein>
    <submittedName>
        <fullName evidence="1">Transcription factor</fullName>
    </submittedName>
</protein>
<organism evidence="1 2">
    <name type="scientific">Striga asiatica</name>
    <name type="common">Asiatic witchweed</name>
    <name type="synonym">Buchnera asiatica</name>
    <dbReference type="NCBI Taxonomy" id="4170"/>
    <lineage>
        <taxon>Eukaryota</taxon>
        <taxon>Viridiplantae</taxon>
        <taxon>Streptophyta</taxon>
        <taxon>Embryophyta</taxon>
        <taxon>Tracheophyta</taxon>
        <taxon>Spermatophyta</taxon>
        <taxon>Magnoliopsida</taxon>
        <taxon>eudicotyledons</taxon>
        <taxon>Gunneridae</taxon>
        <taxon>Pentapetalae</taxon>
        <taxon>asterids</taxon>
        <taxon>lamiids</taxon>
        <taxon>Lamiales</taxon>
        <taxon>Orobanchaceae</taxon>
        <taxon>Buchnereae</taxon>
        <taxon>Striga</taxon>
    </lineage>
</organism>
<feature type="non-terminal residue" evidence="1">
    <location>
        <position position="110"/>
    </location>
</feature>
<dbReference type="AlphaFoldDB" id="A0A5A7P9T0"/>
<dbReference type="Proteomes" id="UP000325081">
    <property type="component" value="Unassembled WGS sequence"/>
</dbReference>
<name>A0A5A7P9T0_STRAF</name>
<evidence type="ECO:0000313" key="1">
    <source>
        <dbReference type="EMBL" id="GER29411.1"/>
    </source>
</evidence>
<dbReference type="EMBL" id="BKCP01003780">
    <property type="protein sequence ID" value="GER29411.1"/>
    <property type="molecule type" value="Genomic_DNA"/>
</dbReference>
<gene>
    <name evidence="1" type="ORF">STAS_05272</name>
</gene>